<reference evidence="1 2" key="1">
    <citation type="submission" date="2017-07" db="EMBL/GenBank/DDBJ databases">
        <title>Leptospira spp. isolated from tropical soils.</title>
        <authorList>
            <person name="Thibeaux R."/>
            <person name="Iraola G."/>
            <person name="Ferres I."/>
            <person name="Bierque E."/>
            <person name="Girault D."/>
            <person name="Soupe-Gilbert M.-E."/>
            <person name="Picardeau M."/>
            <person name="Goarant C."/>
        </authorList>
    </citation>
    <scope>NUCLEOTIDE SEQUENCE [LARGE SCALE GENOMIC DNA]</scope>
    <source>
        <strain evidence="1 2">FH4-C-A2</strain>
    </source>
</reference>
<gene>
    <name evidence="1" type="ORF">CH362_13595</name>
</gene>
<sequence>MISSVSEAKAQKIWFDEDNLWISLYDGRTLSVPLAYFPRLRKASKEQLQKFEISGGGIGLHWDDIDEDISVPGLLLGNGDLTQHNKIA</sequence>
<accession>A0A2M9YBC6</accession>
<name>A0A2M9YBC6_9LEPT</name>
<protein>
    <recommendedName>
        <fullName evidence="3">DUF2442 domain-containing protein</fullName>
    </recommendedName>
</protein>
<dbReference type="RefSeq" id="WP_100710878.1">
    <property type="nucleotide sequence ID" value="NZ_NPDR01000005.1"/>
</dbReference>
<dbReference type="Gene3D" id="3.30.2020.40">
    <property type="entry name" value="Uncharacterised protein PF10387, DUF2442"/>
    <property type="match status" value="1"/>
</dbReference>
<dbReference type="AlphaFoldDB" id="A0A2M9YBC6"/>
<comment type="caution">
    <text evidence="1">The sequence shown here is derived from an EMBL/GenBank/DDBJ whole genome shotgun (WGS) entry which is preliminary data.</text>
</comment>
<dbReference type="Pfam" id="PF10387">
    <property type="entry name" value="DUF2442"/>
    <property type="match status" value="1"/>
</dbReference>
<dbReference type="Proteomes" id="UP000231926">
    <property type="component" value="Unassembled WGS sequence"/>
</dbReference>
<evidence type="ECO:0000313" key="1">
    <source>
        <dbReference type="EMBL" id="PJZ48789.1"/>
    </source>
</evidence>
<organism evidence="1 2">
    <name type="scientific">Leptospira saintgironsiae</name>
    <dbReference type="NCBI Taxonomy" id="2023183"/>
    <lineage>
        <taxon>Bacteria</taxon>
        <taxon>Pseudomonadati</taxon>
        <taxon>Spirochaetota</taxon>
        <taxon>Spirochaetia</taxon>
        <taxon>Leptospirales</taxon>
        <taxon>Leptospiraceae</taxon>
        <taxon>Leptospira</taxon>
    </lineage>
</organism>
<keyword evidence="2" id="KW-1185">Reference proteome</keyword>
<evidence type="ECO:0000313" key="2">
    <source>
        <dbReference type="Proteomes" id="UP000231926"/>
    </source>
</evidence>
<proteinExistence type="predicted"/>
<dbReference type="InterPro" id="IPR018841">
    <property type="entry name" value="DUF2442"/>
</dbReference>
<evidence type="ECO:0008006" key="3">
    <source>
        <dbReference type="Google" id="ProtNLM"/>
    </source>
</evidence>
<dbReference type="OrthoDB" id="9807561at2"/>
<dbReference type="EMBL" id="NPDR01000005">
    <property type="protein sequence ID" value="PJZ48789.1"/>
    <property type="molecule type" value="Genomic_DNA"/>
</dbReference>